<name>A0AAP5IHA4_9CYAN</name>
<dbReference type="EMBL" id="JAALHA020000024">
    <property type="protein sequence ID" value="MDR9899430.1"/>
    <property type="molecule type" value="Genomic_DNA"/>
</dbReference>
<comment type="caution">
    <text evidence="1">The sequence shown here is derived from an EMBL/GenBank/DDBJ whole genome shotgun (WGS) entry which is preliminary data.</text>
</comment>
<sequence length="81" mass="9468">MSVAEQELLEKWRELPLDKQQQVLEFVEFIHFKHSANKIQLGERLQQIREKIVASGKPLLDEEEIAKELASRRGGLEAREE</sequence>
<organism evidence="1 2">
    <name type="scientific">Aetokthonos hydrillicola Thurmond2011</name>
    <dbReference type="NCBI Taxonomy" id="2712845"/>
    <lineage>
        <taxon>Bacteria</taxon>
        <taxon>Bacillati</taxon>
        <taxon>Cyanobacteriota</taxon>
        <taxon>Cyanophyceae</taxon>
        <taxon>Nostocales</taxon>
        <taxon>Hapalosiphonaceae</taxon>
        <taxon>Aetokthonos</taxon>
    </lineage>
</organism>
<evidence type="ECO:0008006" key="3">
    <source>
        <dbReference type="Google" id="ProtNLM"/>
    </source>
</evidence>
<accession>A0AAP5IHA4</accession>
<reference evidence="2" key="1">
    <citation type="journal article" date="2021" name="Science">
        <title>Hunting the eagle killer: A cyanobacterial neurotoxin causes vacuolar myelinopathy.</title>
        <authorList>
            <person name="Breinlinger S."/>
            <person name="Phillips T.J."/>
            <person name="Haram B.N."/>
            <person name="Mares J."/>
            <person name="Martinez Yerena J.A."/>
            <person name="Hrouzek P."/>
            <person name="Sobotka R."/>
            <person name="Henderson W.M."/>
            <person name="Schmieder P."/>
            <person name="Williams S.M."/>
            <person name="Lauderdale J.D."/>
            <person name="Wilde H.D."/>
            <person name="Gerrin W."/>
            <person name="Kust A."/>
            <person name="Washington J.W."/>
            <person name="Wagner C."/>
            <person name="Geier B."/>
            <person name="Liebeke M."/>
            <person name="Enke H."/>
            <person name="Niedermeyer T.H.J."/>
            <person name="Wilde S.B."/>
        </authorList>
    </citation>
    <scope>NUCLEOTIDE SEQUENCE [LARGE SCALE GENOMIC DNA]</scope>
    <source>
        <strain evidence="2">Thurmond2011</strain>
    </source>
</reference>
<evidence type="ECO:0000313" key="1">
    <source>
        <dbReference type="EMBL" id="MDR9899430.1"/>
    </source>
</evidence>
<dbReference type="Proteomes" id="UP000667802">
    <property type="component" value="Unassembled WGS sequence"/>
</dbReference>
<protein>
    <recommendedName>
        <fullName evidence="3">DUF2281 domain-containing protein</fullName>
    </recommendedName>
</protein>
<proteinExistence type="predicted"/>
<evidence type="ECO:0000313" key="2">
    <source>
        <dbReference type="Proteomes" id="UP000667802"/>
    </source>
</evidence>
<dbReference type="RefSeq" id="WP_208344031.1">
    <property type="nucleotide sequence ID" value="NZ_CAWQFN010000460.1"/>
</dbReference>
<gene>
    <name evidence="1" type="ORF">G7B40_033445</name>
</gene>
<dbReference type="AlphaFoldDB" id="A0AAP5IHA4"/>
<keyword evidence="2" id="KW-1185">Reference proteome</keyword>